<dbReference type="GO" id="GO:0070374">
    <property type="term" value="P:positive regulation of ERK1 and ERK2 cascade"/>
    <property type="evidence" value="ECO:0007669"/>
    <property type="project" value="TreeGrafter"/>
</dbReference>
<feature type="region of interest" description="Disordered" evidence="2">
    <location>
        <begin position="1"/>
        <end position="58"/>
    </location>
</feature>
<keyword evidence="5" id="KW-1185">Reference proteome</keyword>
<feature type="compositionally biased region" description="Pro residues" evidence="2">
    <location>
        <begin position="412"/>
        <end position="421"/>
    </location>
</feature>
<feature type="region of interest" description="Disordered" evidence="2">
    <location>
        <begin position="519"/>
        <end position="555"/>
    </location>
</feature>
<evidence type="ECO:0000259" key="3">
    <source>
        <dbReference type="PROSITE" id="PS50211"/>
    </source>
</evidence>
<evidence type="ECO:0000313" key="4">
    <source>
        <dbReference type="Ensembl" id="ENSSRHP00000080278.1"/>
    </source>
</evidence>
<dbReference type="PANTHER" id="PTHR15288">
    <property type="entry name" value="DENN DOMAIN-CONTAINING PROTEIN 2"/>
    <property type="match status" value="1"/>
</dbReference>
<dbReference type="InterPro" id="IPR043153">
    <property type="entry name" value="DENN_C"/>
</dbReference>
<dbReference type="FunFam" id="3.40.50.11500:FF:000004">
    <property type="entry name" value="DENN domain-containing protein 2C isoform X1"/>
    <property type="match status" value="1"/>
</dbReference>
<keyword evidence="1" id="KW-0344">Guanine-nucleotide releasing factor</keyword>
<accession>A0A673LWB3</accession>
<feature type="compositionally biased region" description="Low complexity" evidence="2">
    <location>
        <begin position="1"/>
        <end position="19"/>
    </location>
</feature>
<dbReference type="Pfam" id="PF03456">
    <property type="entry name" value="uDENN"/>
    <property type="match status" value="1"/>
</dbReference>
<sequence>MTANKSSKTAPKAGAAKGPQENSDRCQSVSPPPILTTGKESCSSHLSGSEDASQQGRYDKADAKLWTQKNWSCKTASLRSGASLSDFECQSRLTKSRSISCLDKRLTIQNPPSGNNQDQKENQPQQAPPVGDGLNPGPLSWSTLSVGPTTKLGHKRTLSLSHTGTCISSVAIRKKISEWEGRKAALPRMSLCLEKRPGGGSECCPSLLSSPCSEKTFDFKGVRRMSTAFSECSYPEIEEDEHVSDREAPLRFQKRPSKTESSGIFVRTLSARKETSAVLSRIQKIEQALKESPSSSPPQYLSNCYSLDKSRQKSFIISGTEDLDSTCGSKRSSICSVATEPEVSPGSERLSKLKQRFSISSTRSESPELSSAQDSPGITVNPLPKPKRTFEYDTNRNHRGLLPGNGLAPTTESPPPLPSTPAPAIMRNSKTDESLPKKTQDRESCESEDAVSLPSSYPSSPTENGTENHSRPSSKSTLEENTYEDIVEKENPYEDVDPVRRCLARNSRLLPERLISYQLPSHQLPSKPSSQSLRLPGPADRKSQHTSRLSKRHSHDDMLLLPQLGMPSSHCGLLDDSLNPSTDTLASHRQKRVPKVVQRINSIYCTKRGKKRLKKLSLSNIETASLRGKEFYPHTQRLLKLQSMLRSAPSYRTLELQLIEWQERELFEYFVVVSLKKKPTKNSYTPEVTYQFPKLERLTKQMREAEQRLKAIPQFCFPDAKDWSPVSEYNSETFSFMLTGEDGSRRFGYCRRLLPIGKGPRLPEVYCVISRLGCFSLFSKILDEVERRRGISAALVYPFMRSVMESPFPAPGKTIKVKTFLPGAGNEVIELRRPMDSRLEHVDFESLFNCLSVRQVVRVFASLLLERRVIFVADKLSTLSSCVHAVVALLYPFSWQHTFIPVLPTSMVDIVCCPTPFLVGILSSSLPKLKELPVEETLMVDLGKDRFIRQIDLIFLFIVVSEAFIRFFLETIGHYSLFLTQGERGERNFQREAFRKSVASKSIRRFLGVFMESQMFAGFIQDREMRKCRAKGLFEQRVEQYLEELPDTEQSGVNKFLKGLGEYSTPVM</sequence>
<feature type="compositionally biased region" description="Basic and acidic residues" evidence="2">
    <location>
        <begin position="429"/>
        <end position="445"/>
    </location>
</feature>
<dbReference type="InterPro" id="IPR001194">
    <property type="entry name" value="cDENN_dom"/>
</dbReference>
<feature type="region of interest" description="Disordered" evidence="2">
    <location>
        <begin position="104"/>
        <end position="141"/>
    </location>
</feature>
<feature type="compositionally biased region" description="Polar residues" evidence="2">
    <location>
        <begin position="519"/>
        <end position="533"/>
    </location>
</feature>
<feature type="compositionally biased region" description="Polar residues" evidence="2">
    <location>
        <begin position="453"/>
        <end position="480"/>
    </location>
</feature>
<feature type="compositionally biased region" description="Polar residues" evidence="2">
    <location>
        <begin position="107"/>
        <end position="125"/>
    </location>
</feature>
<dbReference type="InterPro" id="IPR037516">
    <property type="entry name" value="Tripartite_DENN"/>
</dbReference>
<dbReference type="InterPro" id="IPR051942">
    <property type="entry name" value="DENN_domain_containing_2"/>
</dbReference>
<evidence type="ECO:0000256" key="1">
    <source>
        <dbReference type="ARBA" id="ARBA00022658"/>
    </source>
</evidence>
<evidence type="ECO:0000256" key="2">
    <source>
        <dbReference type="SAM" id="MobiDB-lite"/>
    </source>
</evidence>
<dbReference type="Gene3D" id="3.30.450.200">
    <property type="match status" value="1"/>
</dbReference>
<dbReference type="PANTHER" id="PTHR15288:SF5">
    <property type="entry name" value="DENN DOMAIN-CONTAINING PROTEIN 2B"/>
    <property type="match status" value="1"/>
</dbReference>
<dbReference type="Gene3D" id="3.40.50.11500">
    <property type="match status" value="1"/>
</dbReference>
<organism evidence="4 5">
    <name type="scientific">Sinocyclocheilus rhinocerous</name>
    <dbReference type="NCBI Taxonomy" id="307959"/>
    <lineage>
        <taxon>Eukaryota</taxon>
        <taxon>Metazoa</taxon>
        <taxon>Chordata</taxon>
        <taxon>Craniata</taxon>
        <taxon>Vertebrata</taxon>
        <taxon>Euteleostomi</taxon>
        <taxon>Actinopterygii</taxon>
        <taxon>Neopterygii</taxon>
        <taxon>Teleostei</taxon>
        <taxon>Ostariophysi</taxon>
        <taxon>Cypriniformes</taxon>
        <taxon>Cyprinidae</taxon>
        <taxon>Cyprininae</taxon>
        <taxon>Sinocyclocheilus</taxon>
    </lineage>
</organism>
<dbReference type="Pfam" id="PF02141">
    <property type="entry name" value="DENN"/>
    <property type="match status" value="1"/>
</dbReference>
<feature type="region of interest" description="Disordered" evidence="2">
    <location>
        <begin position="321"/>
        <end position="491"/>
    </location>
</feature>
<feature type="compositionally biased region" description="Polar residues" evidence="2">
    <location>
        <begin position="38"/>
        <end position="56"/>
    </location>
</feature>
<dbReference type="SMART" id="SM00799">
    <property type="entry name" value="DENN"/>
    <property type="match status" value="1"/>
</dbReference>
<feature type="domain" description="UDENN" evidence="3">
    <location>
        <begin position="668"/>
        <end position="1030"/>
    </location>
</feature>
<reference evidence="4" key="2">
    <citation type="submission" date="2025-09" db="UniProtKB">
        <authorList>
            <consortium name="Ensembl"/>
        </authorList>
    </citation>
    <scope>IDENTIFICATION</scope>
</reference>
<dbReference type="SMART" id="SM00801">
    <property type="entry name" value="dDENN"/>
    <property type="match status" value="1"/>
</dbReference>
<feature type="compositionally biased region" description="Basic residues" evidence="2">
    <location>
        <begin position="544"/>
        <end position="553"/>
    </location>
</feature>
<dbReference type="FunFam" id="3.30.450.200:FF:000001">
    <property type="entry name" value="DENN domain-containing protein 2A isoform X1"/>
    <property type="match status" value="1"/>
</dbReference>
<dbReference type="Ensembl" id="ENSSRHT00000082455.1">
    <property type="protein sequence ID" value="ENSSRHP00000080278.1"/>
    <property type="gene ID" value="ENSSRHG00000039260.1"/>
</dbReference>
<dbReference type="Pfam" id="PF03455">
    <property type="entry name" value="dDENN"/>
    <property type="match status" value="1"/>
</dbReference>
<evidence type="ECO:0000313" key="5">
    <source>
        <dbReference type="Proteomes" id="UP000472270"/>
    </source>
</evidence>
<feature type="compositionally biased region" description="Low complexity" evidence="2">
    <location>
        <begin position="358"/>
        <end position="371"/>
    </location>
</feature>
<name>A0A673LWB3_9TELE</name>
<dbReference type="GO" id="GO:0005085">
    <property type="term" value="F:guanyl-nucleotide exchange factor activity"/>
    <property type="evidence" value="ECO:0007669"/>
    <property type="project" value="UniProtKB-KW"/>
</dbReference>
<dbReference type="InterPro" id="IPR005112">
    <property type="entry name" value="dDENN_dom"/>
</dbReference>
<reference evidence="4" key="1">
    <citation type="submission" date="2025-08" db="UniProtKB">
        <authorList>
            <consortium name="Ensembl"/>
        </authorList>
    </citation>
    <scope>IDENTIFICATION</scope>
</reference>
<dbReference type="AlphaFoldDB" id="A0A673LWB3"/>
<gene>
    <name evidence="4" type="primary">LOC107754674</name>
</gene>
<dbReference type="PROSITE" id="PS50211">
    <property type="entry name" value="DENN"/>
    <property type="match status" value="1"/>
</dbReference>
<feature type="compositionally biased region" description="Polar residues" evidence="2">
    <location>
        <begin position="326"/>
        <end position="336"/>
    </location>
</feature>
<dbReference type="InterPro" id="IPR005113">
    <property type="entry name" value="uDENN_dom"/>
</dbReference>
<dbReference type="SMART" id="SM00800">
    <property type="entry name" value="uDENN"/>
    <property type="match status" value="1"/>
</dbReference>
<protein>
    <submittedName>
        <fullName evidence="4">Suppression of tumorigenicity 5 protein-like</fullName>
    </submittedName>
</protein>
<dbReference type="Proteomes" id="UP000472270">
    <property type="component" value="Unassembled WGS sequence"/>
</dbReference>
<proteinExistence type="predicted"/>